<dbReference type="VEuPathDB" id="FungiDB:VP01_7852g1"/>
<keyword evidence="2" id="KW-1185">Reference proteome</keyword>
<proteinExistence type="predicted"/>
<feature type="non-terminal residue" evidence="1">
    <location>
        <position position="82"/>
    </location>
</feature>
<dbReference type="Proteomes" id="UP000037035">
    <property type="component" value="Unassembled WGS sequence"/>
</dbReference>
<dbReference type="OrthoDB" id="10654523at2759"/>
<comment type="caution">
    <text evidence="1">The sequence shown here is derived from an EMBL/GenBank/DDBJ whole genome shotgun (WGS) entry which is preliminary data.</text>
</comment>
<evidence type="ECO:0000313" key="2">
    <source>
        <dbReference type="Proteomes" id="UP000037035"/>
    </source>
</evidence>
<dbReference type="AlphaFoldDB" id="A0A0L6UB05"/>
<name>A0A0L6UB05_9BASI</name>
<feature type="non-terminal residue" evidence="1">
    <location>
        <position position="1"/>
    </location>
</feature>
<evidence type="ECO:0000313" key="1">
    <source>
        <dbReference type="EMBL" id="KNZ45729.1"/>
    </source>
</evidence>
<sequence>ILNLIFLYCIEPMVLPPSKKFRSIQKLVKFVRLWARNHGYGISKVSSHTRNKGYICCDCDTSCRGRLKSLAKRNTSTSSPFQ</sequence>
<gene>
    <name evidence="1" type="ORF">VP01_7852g1</name>
</gene>
<protein>
    <submittedName>
        <fullName evidence="1">Uncharacterized protein</fullName>
    </submittedName>
</protein>
<reference evidence="1 2" key="1">
    <citation type="submission" date="2015-08" db="EMBL/GenBank/DDBJ databases">
        <title>Next Generation Sequencing and Analysis of the Genome of Puccinia sorghi L Schw, the Causal Agent of Maize Common Rust.</title>
        <authorList>
            <person name="Rochi L."/>
            <person name="Burguener G."/>
            <person name="Darino M."/>
            <person name="Turjanski A."/>
            <person name="Kreff E."/>
            <person name="Dieguez M.J."/>
            <person name="Sacco F."/>
        </authorList>
    </citation>
    <scope>NUCLEOTIDE SEQUENCE [LARGE SCALE GENOMIC DNA]</scope>
    <source>
        <strain evidence="1 2">RO10H11247</strain>
    </source>
</reference>
<accession>A0A0L6UB05</accession>
<organism evidence="1 2">
    <name type="scientific">Puccinia sorghi</name>
    <dbReference type="NCBI Taxonomy" id="27349"/>
    <lineage>
        <taxon>Eukaryota</taxon>
        <taxon>Fungi</taxon>
        <taxon>Dikarya</taxon>
        <taxon>Basidiomycota</taxon>
        <taxon>Pucciniomycotina</taxon>
        <taxon>Pucciniomycetes</taxon>
        <taxon>Pucciniales</taxon>
        <taxon>Pucciniaceae</taxon>
        <taxon>Puccinia</taxon>
    </lineage>
</organism>
<dbReference type="EMBL" id="LAVV01013330">
    <property type="protein sequence ID" value="KNZ45729.1"/>
    <property type="molecule type" value="Genomic_DNA"/>
</dbReference>